<sequence>MLDISFIKPKQMLTIVHENTTIAEALDIFENSNFRAIPILDTTGELFRGNIYKMHVYRHMAEHGQMDLPVTTLMRNSTKFINLDAAFYSIFFAIRDLPYIAVLDHQNHFYGILTHASLMESLSTSWNVDRGSYVLRVRTPGQRGDLQLTSKVISKYTDIEAVMTSNSHPENKSVDILFTLPIGLDNMLLQKIIRGLQRKGYPVVEIEDLQLNRISKIY</sequence>
<dbReference type="Gene3D" id="3.10.580.10">
    <property type="entry name" value="CBS-domain"/>
    <property type="match status" value="1"/>
</dbReference>
<name>A0A7X6S2U4_9LACO</name>
<keyword evidence="1" id="KW-0129">CBS domain</keyword>
<dbReference type="CDD" id="cd02205">
    <property type="entry name" value="CBS_pair_SF"/>
    <property type="match status" value="1"/>
</dbReference>
<proteinExistence type="predicted"/>
<dbReference type="InterPro" id="IPR000644">
    <property type="entry name" value="CBS_dom"/>
</dbReference>
<dbReference type="PROSITE" id="PS51371">
    <property type="entry name" value="CBS"/>
    <property type="match status" value="1"/>
</dbReference>
<evidence type="ECO:0000313" key="3">
    <source>
        <dbReference type="EMBL" id="NKZ24380.1"/>
    </source>
</evidence>
<protein>
    <submittedName>
        <fullName evidence="3">CBS domain-containing protein</fullName>
    </submittedName>
</protein>
<dbReference type="Pfam" id="PF00571">
    <property type="entry name" value="CBS"/>
    <property type="match status" value="1"/>
</dbReference>
<accession>A0A7X6S2U4</accession>
<comment type="caution">
    <text evidence="3">The sequence shown here is derived from an EMBL/GenBank/DDBJ whole genome shotgun (WGS) entry which is preliminary data.</text>
</comment>
<dbReference type="AlphaFoldDB" id="A0A7X6S2U4"/>
<gene>
    <name evidence="3" type="ORF">HF964_06155</name>
</gene>
<dbReference type="EMBL" id="JAAXPN010000006">
    <property type="protein sequence ID" value="NKZ24380.1"/>
    <property type="molecule type" value="Genomic_DNA"/>
</dbReference>
<dbReference type="SUPFAM" id="SSF54631">
    <property type="entry name" value="CBS-domain pair"/>
    <property type="match status" value="1"/>
</dbReference>
<dbReference type="Proteomes" id="UP000549765">
    <property type="component" value="Unassembled WGS sequence"/>
</dbReference>
<evidence type="ECO:0000259" key="2">
    <source>
        <dbReference type="PROSITE" id="PS51371"/>
    </source>
</evidence>
<reference evidence="3 4" key="1">
    <citation type="submission" date="2020-04" db="EMBL/GenBank/DDBJ databases">
        <title>MicrobeNet Type strains.</title>
        <authorList>
            <person name="Nicholson A.C."/>
        </authorList>
    </citation>
    <scope>NUCLEOTIDE SEQUENCE [LARGE SCALE GENOMIC DNA]</scope>
    <source>
        <strain evidence="3 4">CCUG 61472</strain>
    </source>
</reference>
<feature type="domain" description="CBS" evidence="2">
    <location>
        <begin position="7"/>
        <end position="68"/>
    </location>
</feature>
<dbReference type="NCBIfam" id="NF038387">
    <property type="entry name" value="CBS_CbpA"/>
    <property type="match status" value="1"/>
</dbReference>
<evidence type="ECO:0000313" key="4">
    <source>
        <dbReference type="Proteomes" id="UP000549765"/>
    </source>
</evidence>
<organism evidence="3 4">
    <name type="scientific">Periweissella fabalis</name>
    <dbReference type="NCBI Taxonomy" id="1070421"/>
    <lineage>
        <taxon>Bacteria</taxon>
        <taxon>Bacillati</taxon>
        <taxon>Bacillota</taxon>
        <taxon>Bacilli</taxon>
        <taxon>Lactobacillales</taxon>
        <taxon>Lactobacillaceae</taxon>
        <taxon>Periweissella</taxon>
    </lineage>
</organism>
<evidence type="ECO:0000256" key="1">
    <source>
        <dbReference type="PROSITE-ProRule" id="PRU00703"/>
    </source>
</evidence>
<dbReference type="InterPro" id="IPR046342">
    <property type="entry name" value="CBS_dom_sf"/>
</dbReference>
<dbReference type="RefSeq" id="WP_168722276.1">
    <property type="nucleotide sequence ID" value="NZ_JAAXPN010000006.1"/>
</dbReference>
<dbReference type="PIRSF" id="PIRSF035040">
    <property type="entry name" value="UCP035040_CBS_Lmo0553"/>
    <property type="match status" value="1"/>
</dbReference>
<keyword evidence="4" id="KW-1185">Reference proteome</keyword>
<dbReference type="InterPro" id="IPR017036">
    <property type="entry name" value="Lmo0553-like"/>
</dbReference>